<dbReference type="Proteomes" id="UP001519290">
    <property type="component" value="Unassembled WGS sequence"/>
</dbReference>
<dbReference type="EMBL" id="JAGIOD010000001">
    <property type="protein sequence ID" value="MBP2382176.1"/>
    <property type="molecule type" value="Genomic_DNA"/>
</dbReference>
<evidence type="ECO:0000256" key="7">
    <source>
        <dbReference type="ARBA" id="ARBA00048954"/>
    </source>
</evidence>
<sequence length="676" mass="71718">MTTATAHQAAPGAADIQLSTLMDAAVSAIGGTRRPGQQAMAEAVETAMSGGRHLLVQAGTGTGKSLGYLVPALRHALVSRRPVVISTATIALQTQIVRKDLPRLVESLAPHLPRTPTFALLKGRANYLCRHKLDGGYPVDIDPGALFAEAAADPARGGSERLGDQVRRLREWAEETESGDRDSLEDPVADRAWRQVSVTGSQCLGGTCPMVESCFAERSREIAREVDIVVTNHALLAIDAFDSHGIIPDHDVVVFDEAHDLTGRVTGAVTEVLTPGMLRGTVRELRSLGVAAIALDDASEELRESLELAPDGRVLGDLPERLADAIGQLRVQARTAHSDAKDAGEDGSAATAGTRKTVRANLQEIIDVCERLTAPGEDDVVSVSHSQATGRSSIQVAPLSVAAAMRGAILEDRTAVLTSATLALGGHFEPAAGEVGLARADRTGEDQVPPGDDAGAWAGLDVGSPFAYPRQGILYMARHLPQPGRDGPSPAMLDHLTDLVEASRGGALCLFSSRRGAELAAEHVRARLDLTIEVQGEDSMANLVRKFRDDEDASLFGTLTLWQGVDVSGRSLRLVTIDRIPFPRPDDPLTSARQERIGRRGGNGFMAVSAQHAALLLAQGAGRLIRTDEDRGMVAVLDPRLATARYGGFLREAMPPLWPTADPEVALGALRRLAEA</sequence>
<evidence type="ECO:0000256" key="6">
    <source>
        <dbReference type="ARBA" id="ARBA00044969"/>
    </source>
</evidence>
<evidence type="ECO:0000256" key="5">
    <source>
        <dbReference type="ARBA" id="ARBA00038058"/>
    </source>
</evidence>
<dbReference type="InterPro" id="IPR045028">
    <property type="entry name" value="DinG/Rad3-like"/>
</dbReference>
<evidence type="ECO:0000313" key="10">
    <source>
        <dbReference type="EMBL" id="MBP2382176.1"/>
    </source>
</evidence>
<name>A0ABS4X136_9MICO</name>
<comment type="caution">
    <text evidence="10">The sequence shown here is derived from an EMBL/GenBank/DDBJ whole genome shotgun (WGS) entry which is preliminary data.</text>
</comment>
<dbReference type="GO" id="GO:0003678">
    <property type="term" value="F:DNA helicase activity"/>
    <property type="evidence" value="ECO:0007669"/>
    <property type="project" value="UniProtKB-EC"/>
</dbReference>
<gene>
    <name evidence="10" type="ORF">JOF43_002133</name>
</gene>
<evidence type="ECO:0000256" key="4">
    <source>
        <dbReference type="ARBA" id="ARBA00022840"/>
    </source>
</evidence>
<dbReference type="SUPFAM" id="SSF52540">
    <property type="entry name" value="P-loop containing nucleoside triphosphate hydrolases"/>
    <property type="match status" value="1"/>
</dbReference>
<dbReference type="InterPro" id="IPR006555">
    <property type="entry name" value="ATP-dep_Helicase_C"/>
</dbReference>
<reference evidence="10 11" key="1">
    <citation type="submission" date="2021-03" db="EMBL/GenBank/DDBJ databases">
        <title>Sequencing the genomes of 1000 actinobacteria strains.</title>
        <authorList>
            <person name="Klenk H.-P."/>
        </authorList>
    </citation>
    <scope>NUCLEOTIDE SEQUENCE [LARGE SCALE GENOMIC DNA]</scope>
    <source>
        <strain evidence="10 11">DSM 14566</strain>
    </source>
</reference>
<keyword evidence="4" id="KW-0067">ATP-binding</keyword>
<organism evidence="10 11">
    <name type="scientific">Brachybacterium sacelli</name>
    <dbReference type="NCBI Taxonomy" id="173364"/>
    <lineage>
        <taxon>Bacteria</taxon>
        <taxon>Bacillati</taxon>
        <taxon>Actinomycetota</taxon>
        <taxon>Actinomycetes</taxon>
        <taxon>Micrococcales</taxon>
        <taxon>Dermabacteraceae</taxon>
        <taxon>Brachybacterium</taxon>
    </lineage>
</organism>
<accession>A0ABS4X136</accession>
<feature type="domain" description="Helicase ATP-binding" evidence="9">
    <location>
        <begin position="23"/>
        <end position="318"/>
    </location>
</feature>
<dbReference type="InterPro" id="IPR014013">
    <property type="entry name" value="Helic_SF1/SF2_ATP-bd_DinG/Rad3"/>
</dbReference>
<dbReference type="PANTHER" id="PTHR11472">
    <property type="entry name" value="DNA REPAIR DEAD HELICASE RAD3/XP-D SUBFAMILY MEMBER"/>
    <property type="match status" value="1"/>
</dbReference>
<proteinExistence type="inferred from homology"/>
<dbReference type="RefSeq" id="WP_209901855.1">
    <property type="nucleotide sequence ID" value="NZ_BAAAJW010000003.1"/>
</dbReference>
<dbReference type="Pfam" id="PF00270">
    <property type="entry name" value="DEAD"/>
    <property type="match status" value="1"/>
</dbReference>
<keyword evidence="11" id="KW-1185">Reference proteome</keyword>
<keyword evidence="10" id="KW-0347">Helicase</keyword>
<evidence type="ECO:0000256" key="3">
    <source>
        <dbReference type="ARBA" id="ARBA00022801"/>
    </source>
</evidence>
<evidence type="ECO:0000256" key="8">
    <source>
        <dbReference type="SAM" id="MobiDB-lite"/>
    </source>
</evidence>
<dbReference type="PANTHER" id="PTHR11472:SF34">
    <property type="entry name" value="REGULATOR OF TELOMERE ELONGATION HELICASE 1"/>
    <property type="match status" value="1"/>
</dbReference>
<keyword evidence="2" id="KW-0547">Nucleotide-binding</keyword>
<dbReference type="InterPro" id="IPR011545">
    <property type="entry name" value="DEAD/DEAH_box_helicase_dom"/>
</dbReference>
<dbReference type="InterPro" id="IPR027417">
    <property type="entry name" value="P-loop_NTPase"/>
</dbReference>
<protein>
    <recommendedName>
        <fullName evidence="6">DNA 5'-3' helicase</fullName>
        <ecNumber evidence="6">5.6.2.3</ecNumber>
    </recommendedName>
</protein>
<dbReference type="Pfam" id="PF13307">
    <property type="entry name" value="Helicase_C_2"/>
    <property type="match status" value="1"/>
</dbReference>
<feature type="region of interest" description="Disordered" evidence="8">
    <location>
        <begin position="335"/>
        <end position="355"/>
    </location>
</feature>
<evidence type="ECO:0000259" key="9">
    <source>
        <dbReference type="PROSITE" id="PS51193"/>
    </source>
</evidence>
<comment type="catalytic activity">
    <reaction evidence="7">
        <text>ATP + H2O = ADP + phosphate + H(+)</text>
        <dbReference type="Rhea" id="RHEA:13065"/>
        <dbReference type="ChEBI" id="CHEBI:15377"/>
        <dbReference type="ChEBI" id="CHEBI:15378"/>
        <dbReference type="ChEBI" id="CHEBI:30616"/>
        <dbReference type="ChEBI" id="CHEBI:43474"/>
        <dbReference type="ChEBI" id="CHEBI:456216"/>
        <dbReference type="EC" id="5.6.2.3"/>
    </reaction>
</comment>
<evidence type="ECO:0000313" key="11">
    <source>
        <dbReference type="Proteomes" id="UP001519290"/>
    </source>
</evidence>
<dbReference type="EC" id="5.6.2.3" evidence="6"/>
<dbReference type="Gene3D" id="3.40.50.300">
    <property type="entry name" value="P-loop containing nucleotide triphosphate hydrolases"/>
    <property type="match status" value="2"/>
</dbReference>
<dbReference type="InterPro" id="IPR014001">
    <property type="entry name" value="Helicase_ATP-bd"/>
</dbReference>
<comment type="cofactor">
    <cofactor evidence="1">
        <name>[4Fe-4S] cluster</name>
        <dbReference type="ChEBI" id="CHEBI:49883"/>
    </cofactor>
</comment>
<dbReference type="SMART" id="SM00487">
    <property type="entry name" value="DEXDc"/>
    <property type="match status" value="1"/>
</dbReference>
<evidence type="ECO:0000256" key="1">
    <source>
        <dbReference type="ARBA" id="ARBA00001966"/>
    </source>
</evidence>
<comment type="similarity">
    <text evidence="5">Belongs to the helicase family. DinG subfamily.</text>
</comment>
<evidence type="ECO:0000256" key="2">
    <source>
        <dbReference type="ARBA" id="ARBA00022741"/>
    </source>
</evidence>
<dbReference type="GO" id="GO:0016787">
    <property type="term" value="F:hydrolase activity"/>
    <property type="evidence" value="ECO:0007669"/>
    <property type="project" value="UniProtKB-KW"/>
</dbReference>
<keyword evidence="3 10" id="KW-0378">Hydrolase</keyword>
<dbReference type="SMART" id="SM00491">
    <property type="entry name" value="HELICc2"/>
    <property type="match status" value="1"/>
</dbReference>
<dbReference type="PROSITE" id="PS51193">
    <property type="entry name" value="HELICASE_ATP_BIND_2"/>
    <property type="match status" value="1"/>
</dbReference>